<proteinExistence type="predicted"/>
<organism evidence="2">
    <name type="scientific">Salmonella enterica subsp. enterica serovar Agama</name>
    <dbReference type="NCBI Taxonomy" id="399581"/>
    <lineage>
        <taxon>Bacteria</taxon>
        <taxon>Pseudomonadati</taxon>
        <taxon>Pseudomonadota</taxon>
        <taxon>Gammaproteobacteria</taxon>
        <taxon>Enterobacterales</taxon>
        <taxon>Enterobacteriaceae</taxon>
        <taxon>Salmonella</taxon>
    </lineage>
</organism>
<dbReference type="InterPro" id="IPR040788">
    <property type="entry name" value="HEPN_MAE_28990"/>
</dbReference>
<feature type="domain" description="MAE-28990/MAE-18760-like HEPN" evidence="1">
    <location>
        <begin position="6"/>
        <end position="220"/>
    </location>
</feature>
<protein>
    <recommendedName>
        <fullName evidence="1">MAE-28990/MAE-18760-like HEPN domain-containing protein</fullName>
    </recommendedName>
</protein>
<comment type="caution">
    <text evidence="2">The sequence shown here is derived from an EMBL/GenBank/DDBJ whole genome shotgun (WGS) entry which is preliminary data.</text>
</comment>
<evidence type="ECO:0000313" key="2">
    <source>
        <dbReference type="EMBL" id="EDH9501449.1"/>
    </source>
</evidence>
<gene>
    <name evidence="2" type="ORF">CC476_15480</name>
</gene>
<dbReference type="EMBL" id="AAMJIL010000014">
    <property type="protein sequence ID" value="EDH9501449.1"/>
    <property type="molecule type" value="Genomic_DNA"/>
</dbReference>
<name>A0A5I9ASV8_SALET</name>
<reference evidence="2" key="1">
    <citation type="submission" date="2018-07" db="EMBL/GenBank/DDBJ databases">
        <authorList>
            <person name="Ashton P.M."/>
            <person name="Dallman T."/>
            <person name="Nair S."/>
            <person name="De Pinna E."/>
            <person name="Peters T."/>
            <person name="Grant K."/>
        </authorList>
    </citation>
    <scope>NUCLEOTIDE SEQUENCE</scope>
    <source>
        <strain evidence="2">367228</strain>
    </source>
</reference>
<evidence type="ECO:0000259" key="1">
    <source>
        <dbReference type="Pfam" id="PF18737"/>
    </source>
</evidence>
<dbReference type="AlphaFoldDB" id="A0A5I9ASV8"/>
<accession>A0A5I9ASV8</accession>
<sequence length="227" mass="25918">MDSFREDFEIRSGEILAYLDLLRFIEHAGAELLSSDDPENKFAITAQSRKTLKGTVYILLYNLIESTMREAICFIHETIYDRNTQFDQLKKNLKCEILKRLKNDSVSVENLINGLKEKGIACGISYSTFNKKKLFSGNIDREEIKEKSQIYGFSTQSDYAHTKHGERLATVKQHRNDLAHGNVSFAELGKNVSYQDLENVSLEVIAYLDSIANNIEHYINCNGYLAS</sequence>
<dbReference type="Pfam" id="PF18737">
    <property type="entry name" value="HEPN_MAE_28990"/>
    <property type="match status" value="1"/>
</dbReference>